<dbReference type="AlphaFoldDB" id="A0A1X7UZ61"/>
<proteinExistence type="predicted"/>
<sequence length="60" mass="7290">MHDQHTDQLQAMTETLRERQPTEHLKFAPYKKGEDTQDFLEAFKGIMELQQVLEEEWIHY</sequence>
<feature type="region of interest" description="Disordered" evidence="1">
    <location>
        <begin position="1"/>
        <end position="23"/>
    </location>
</feature>
<name>A0A1X7UZ61_AMPQE</name>
<evidence type="ECO:0000313" key="2">
    <source>
        <dbReference type="EnsemblMetazoa" id="Aqu2.1.33265_001"/>
    </source>
</evidence>
<accession>A0A1X7UZ61</accession>
<dbReference type="InParanoid" id="A0A1X7UZ61"/>
<dbReference type="EnsemblMetazoa" id="Aqu2.1.33265_001">
    <property type="protein sequence ID" value="Aqu2.1.33265_001"/>
    <property type="gene ID" value="Aqu2.1.33265"/>
</dbReference>
<evidence type="ECO:0000256" key="1">
    <source>
        <dbReference type="SAM" id="MobiDB-lite"/>
    </source>
</evidence>
<organism evidence="2">
    <name type="scientific">Amphimedon queenslandica</name>
    <name type="common">Sponge</name>
    <dbReference type="NCBI Taxonomy" id="400682"/>
    <lineage>
        <taxon>Eukaryota</taxon>
        <taxon>Metazoa</taxon>
        <taxon>Porifera</taxon>
        <taxon>Demospongiae</taxon>
        <taxon>Heteroscleromorpha</taxon>
        <taxon>Haplosclerida</taxon>
        <taxon>Niphatidae</taxon>
        <taxon>Amphimedon</taxon>
    </lineage>
</organism>
<reference evidence="2" key="1">
    <citation type="submission" date="2017-05" db="UniProtKB">
        <authorList>
            <consortium name="EnsemblMetazoa"/>
        </authorList>
    </citation>
    <scope>IDENTIFICATION</scope>
</reference>
<protein>
    <submittedName>
        <fullName evidence="2">Uncharacterized protein</fullName>
    </submittedName>
</protein>